<feature type="compositionally biased region" description="Basic and acidic residues" evidence="8">
    <location>
        <begin position="367"/>
        <end position="380"/>
    </location>
</feature>
<keyword evidence="2" id="KW-0813">Transport</keyword>
<dbReference type="PANTHER" id="PTHR30069">
    <property type="entry name" value="TONB-DEPENDENT OUTER MEMBRANE RECEPTOR"/>
    <property type="match status" value="1"/>
</dbReference>
<dbReference type="InterPro" id="IPR036942">
    <property type="entry name" value="Beta-barrel_TonB_sf"/>
</dbReference>
<dbReference type="GO" id="GO:0015344">
    <property type="term" value="F:siderophore uptake transmembrane transporter activity"/>
    <property type="evidence" value="ECO:0007669"/>
    <property type="project" value="TreeGrafter"/>
</dbReference>
<sequence length="964" mass="107622">MKISISDYAKTIVALLALTALWIISTPFVNAQDGKKARIYGTIYESDNNERLVPLDFASISLPDYAIGTASNNNGRYTLVNIPHGKARLQVKYLGKQTIDTLIHISGNIELNFVMRSEDFRIKEIVVIAENNQAGKATSSKISRMSMDHLQATSLHDLLVLLPGGTSSEPNLNNAQQINIRQISTASKGHQTSYSSKTKESDLNALGTAIIKDGAPVSNNSNLQALNPTVQGATAALGGGSSPSGGLDVRSISTENIESVEVIRGIPSVEYGDLTAGAVIIHTKAGREPLRIKGKANPNVYQVSLGTGFELGKNRGSLNVSGDYAYNTNDPKSSYIHYQRATAKLLYSNVLFKNKLRSNTSIDFIYGKDQRDRNPDDERTQTASKGQDAGVTFNTNGTWNLNKGWLQNIRYVGAVTYTSRTSFYESVYSSANAPYSMTTTDGAVLSNKPGQHIFDANGEEITNFGKPDEGHYAIYLPNSYKGRYDIDSKEINVFAKISANLFKKYNSVNNRILLGIDFKSDGNIGDGKTYNPSAPPYRVLRQKDATFRPRPYRDIPFVKQLGAFMEENFRWEVGERSLNIQAGLRYDKVSVVKDALSPRINASFDIVPNRITLRGGYGIAAKMPTLLYLFPEKAYFEYINLNELANENIPENERLFITTTKVYDTENNKLKIAKNHKAEIGLDLNLEKAKLAVTAFSERLKDGYSLDRDFNTFKPFTHNEYKRDADNKLALAGSYPVLSDFYKPGNNWFVNTKGVEFSLNVERIDAIRTSFQLNGSWMRTESYNDGYDFYDNSPNAPSARKDIAIYATRGSTNYGQQFATTLRTTHNIPSIGFVITLTTQAIWQQSDWKTFGNDSIPIGYISTKDASVHMFPANQYTTIDAVKAAGYEYMLQNVDHTKAIKESNPAYFCFNINITKEISNNMRVSFFANNMFRSYPRVESKRKRGTYNILNNRFYFGLELAITL</sequence>
<evidence type="ECO:0000256" key="8">
    <source>
        <dbReference type="SAM" id="MobiDB-lite"/>
    </source>
</evidence>
<keyword evidence="6" id="KW-0472">Membrane</keyword>
<dbReference type="AlphaFoldDB" id="A0A5D3E813"/>
<keyword evidence="11" id="KW-1185">Reference proteome</keyword>
<keyword evidence="5" id="KW-0732">Signal</keyword>
<dbReference type="InterPro" id="IPR039426">
    <property type="entry name" value="TonB-dep_rcpt-like"/>
</dbReference>
<protein>
    <submittedName>
        <fullName evidence="10">TonB-dependent receptor</fullName>
    </submittedName>
</protein>
<evidence type="ECO:0000313" key="10">
    <source>
        <dbReference type="EMBL" id="TYK32247.1"/>
    </source>
</evidence>
<keyword evidence="4" id="KW-0812">Transmembrane</keyword>
<feature type="region of interest" description="Disordered" evidence="8">
    <location>
        <begin position="367"/>
        <end position="389"/>
    </location>
</feature>
<evidence type="ECO:0000256" key="3">
    <source>
        <dbReference type="ARBA" id="ARBA00022452"/>
    </source>
</evidence>
<dbReference type="InterPro" id="IPR008969">
    <property type="entry name" value="CarboxyPept-like_regulatory"/>
</dbReference>
<dbReference type="Proteomes" id="UP000324383">
    <property type="component" value="Unassembled WGS sequence"/>
</dbReference>
<dbReference type="InterPro" id="IPR012910">
    <property type="entry name" value="Plug_dom"/>
</dbReference>
<dbReference type="Pfam" id="PF07715">
    <property type="entry name" value="Plug"/>
    <property type="match status" value="1"/>
</dbReference>
<dbReference type="SUPFAM" id="SSF49464">
    <property type="entry name" value="Carboxypeptidase regulatory domain-like"/>
    <property type="match status" value="1"/>
</dbReference>
<evidence type="ECO:0000256" key="7">
    <source>
        <dbReference type="ARBA" id="ARBA00023237"/>
    </source>
</evidence>
<dbReference type="Pfam" id="PF13715">
    <property type="entry name" value="CarbopepD_reg_2"/>
    <property type="match status" value="1"/>
</dbReference>
<keyword evidence="3" id="KW-1134">Transmembrane beta strand</keyword>
<keyword evidence="7" id="KW-0998">Cell outer membrane</keyword>
<feature type="domain" description="TonB-dependent receptor plug" evidence="9">
    <location>
        <begin position="137"/>
        <end position="279"/>
    </location>
</feature>
<evidence type="ECO:0000256" key="6">
    <source>
        <dbReference type="ARBA" id="ARBA00023136"/>
    </source>
</evidence>
<name>A0A5D3E813_9BACE</name>
<dbReference type="Gene3D" id="2.170.130.10">
    <property type="entry name" value="TonB-dependent receptor, plug domain"/>
    <property type="match status" value="1"/>
</dbReference>
<organism evidence="10 11">
    <name type="scientific">Bacteroides pyogenes</name>
    <dbReference type="NCBI Taxonomy" id="310300"/>
    <lineage>
        <taxon>Bacteria</taxon>
        <taxon>Pseudomonadati</taxon>
        <taxon>Bacteroidota</taxon>
        <taxon>Bacteroidia</taxon>
        <taxon>Bacteroidales</taxon>
        <taxon>Bacteroidaceae</taxon>
        <taxon>Bacteroides</taxon>
    </lineage>
</organism>
<evidence type="ECO:0000256" key="2">
    <source>
        <dbReference type="ARBA" id="ARBA00022448"/>
    </source>
</evidence>
<keyword evidence="10" id="KW-0675">Receptor</keyword>
<proteinExistence type="predicted"/>
<dbReference type="GO" id="GO:0044718">
    <property type="term" value="P:siderophore transmembrane transport"/>
    <property type="evidence" value="ECO:0007669"/>
    <property type="project" value="TreeGrafter"/>
</dbReference>
<evidence type="ECO:0000313" key="11">
    <source>
        <dbReference type="Proteomes" id="UP000324383"/>
    </source>
</evidence>
<evidence type="ECO:0000256" key="4">
    <source>
        <dbReference type="ARBA" id="ARBA00022692"/>
    </source>
</evidence>
<comment type="subcellular location">
    <subcellularLocation>
        <location evidence="1">Cell outer membrane</location>
        <topology evidence="1">Multi-pass membrane protein</topology>
    </subcellularLocation>
</comment>
<evidence type="ECO:0000256" key="5">
    <source>
        <dbReference type="ARBA" id="ARBA00022729"/>
    </source>
</evidence>
<evidence type="ECO:0000256" key="1">
    <source>
        <dbReference type="ARBA" id="ARBA00004571"/>
    </source>
</evidence>
<dbReference type="SUPFAM" id="SSF56935">
    <property type="entry name" value="Porins"/>
    <property type="match status" value="1"/>
</dbReference>
<dbReference type="InterPro" id="IPR037066">
    <property type="entry name" value="Plug_dom_sf"/>
</dbReference>
<dbReference type="Gene3D" id="2.40.170.20">
    <property type="entry name" value="TonB-dependent receptor, beta-barrel domain"/>
    <property type="match status" value="1"/>
</dbReference>
<dbReference type="EMBL" id="VKLW01000035">
    <property type="protein sequence ID" value="TYK32247.1"/>
    <property type="molecule type" value="Genomic_DNA"/>
</dbReference>
<evidence type="ECO:0000259" key="9">
    <source>
        <dbReference type="Pfam" id="PF07715"/>
    </source>
</evidence>
<comment type="caution">
    <text evidence="10">The sequence shown here is derived from an EMBL/GenBank/DDBJ whole genome shotgun (WGS) entry which is preliminary data.</text>
</comment>
<dbReference type="GO" id="GO:0009279">
    <property type="term" value="C:cell outer membrane"/>
    <property type="evidence" value="ECO:0007669"/>
    <property type="project" value="UniProtKB-SubCell"/>
</dbReference>
<accession>A0A5D3E813</accession>
<dbReference type="RefSeq" id="WP_148730849.1">
    <property type="nucleotide sequence ID" value="NZ_JBQMZD010000007.1"/>
</dbReference>
<gene>
    <name evidence="10" type="ORF">FNJ60_12995</name>
</gene>
<dbReference type="PANTHER" id="PTHR30069:SF29">
    <property type="entry name" value="HEMOGLOBIN AND HEMOGLOBIN-HAPTOGLOBIN-BINDING PROTEIN 1-RELATED"/>
    <property type="match status" value="1"/>
</dbReference>
<reference evidence="10 11" key="1">
    <citation type="submission" date="2019-07" db="EMBL/GenBank/DDBJ databases">
        <title>Draft Genome Sequences of Bacteroides pyogenes Strains Isolated from the Uterus Holstein Dairy Cows with Metritis.</title>
        <authorList>
            <person name="Cunha F."/>
            <person name="Galvao K.N."/>
            <person name="Jeon S.J."/>
            <person name="Jeong K.C."/>
        </authorList>
    </citation>
    <scope>NUCLEOTIDE SEQUENCE [LARGE SCALE GENOMIC DNA]</scope>
    <source>
        <strain evidence="10 11">KG-31</strain>
    </source>
</reference>